<dbReference type="EMBL" id="JAERWK010000003">
    <property type="protein sequence ID" value="MBM9466002.1"/>
    <property type="molecule type" value="Genomic_DNA"/>
</dbReference>
<proteinExistence type="predicted"/>
<protein>
    <submittedName>
        <fullName evidence="2">Dihydrofolate reductase family protein</fullName>
    </submittedName>
</protein>
<feature type="compositionally biased region" description="Pro residues" evidence="1">
    <location>
        <begin position="98"/>
        <end position="107"/>
    </location>
</feature>
<dbReference type="SUPFAM" id="SSF53597">
    <property type="entry name" value="Dihydrofolate reductase-like"/>
    <property type="match status" value="1"/>
</dbReference>
<feature type="region of interest" description="Disordered" evidence="1">
    <location>
        <begin position="78"/>
        <end position="107"/>
    </location>
</feature>
<dbReference type="Proteomes" id="UP000663792">
    <property type="component" value="Unassembled WGS sequence"/>
</dbReference>
<evidence type="ECO:0000313" key="3">
    <source>
        <dbReference type="Proteomes" id="UP000663792"/>
    </source>
</evidence>
<gene>
    <name evidence="2" type="ORF">JL106_01750</name>
</gene>
<dbReference type="AlphaFoldDB" id="A0A939C0B7"/>
<accession>A0A939C0B7</accession>
<reference evidence="2" key="1">
    <citation type="submission" date="2021-01" db="EMBL/GenBank/DDBJ databases">
        <title>YIM 132084 draft genome.</title>
        <authorList>
            <person name="An D."/>
        </authorList>
    </citation>
    <scope>NUCLEOTIDE SEQUENCE</scope>
    <source>
        <strain evidence="2">YIM 132084</strain>
    </source>
</reference>
<keyword evidence="3" id="KW-1185">Reference proteome</keyword>
<sequence length="107" mass="11350">MTLVIADITISLDGFVTGPDPDPEQGLGEDGDRLHAWALESDDAVDRGVLRRHNAASGAVVMGRNTFDIVDTAWATARPRTVGRRSSWSPGNRRPATGSPPPTTSPS</sequence>
<evidence type="ECO:0000256" key="1">
    <source>
        <dbReference type="SAM" id="MobiDB-lite"/>
    </source>
</evidence>
<organism evidence="2 3">
    <name type="scientific">Nakamurella leprariae</name>
    <dbReference type="NCBI Taxonomy" id="2803911"/>
    <lineage>
        <taxon>Bacteria</taxon>
        <taxon>Bacillati</taxon>
        <taxon>Actinomycetota</taxon>
        <taxon>Actinomycetes</taxon>
        <taxon>Nakamurellales</taxon>
        <taxon>Nakamurellaceae</taxon>
        <taxon>Nakamurella</taxon>
    </lineage>
</organism>
<dbReference type="InterPro" id="IPR024072">
    <property type="entry name" value="DHFR-like_dom_sf"/>
</dbReference>
<evidence type="ECO:0000313" key="2">
    <source>
        <dbReference type="EMBL" id="MBM9466002.1"/>
    </source>
</evidence>
<comment type="caution">
    <text evidence="2">The sequence shown here is derived from an EMBL/GenBank/DDBJ whole genome shotgun (WGS) entry which is preliminary data.</text>
</comment>
<dbReference type="Gene3D" id="3.40.430.10">
    <property type="entry name" value="Dihydrofolate Reductase, subunit A"/>
    <property type="match status" value="1"/>
</dbReference>
<name>A0A939C0B7_9ACTN</name>